<keyword evidence="3" id="KW-1185">Reference proteome</keyword>
<reference evidence="2" key="1">
    <citation type="submission" date="2017-08" db="EMBL/GenBank/DDBJ databases">
        <authorList>
            <person name="Polle J.E."/>
            <person name="Barry K."/>
            <person name="Cushman J."/>
            <person name="Schmutz J."/>
            <person name="Tran D."/>
            <person name="Hathwaick L.T."/>
            <person name="Yim W.C."/>
            <person name="Jenkins J."/>
            <person name="Mckie-Krisberg Z.M."/>
            <person name="Prochnik S."/>
            <person name="Lindquist E."/>
            <person name="Dockter R.B."/>
            <person name="Adam C."/>
            <person name="Molina H."/>
            <person name="Bunkerborg J."/>
            <person name="Jin E."/>
            <person name="Buchheim M."/>
            <person name="Magnuson J."/>
        </authorList>
    </citation>
    <scope>NUCLEOTIDE SEQUENCE</scope>
    <source>
        <strain evidence="2">CCAP 19/18</strain>
    </source>
</reference>
<name>A0ABQ7GSI3_DUNSA</name>
<evidence type="ECO:0000259" key="1">
    <source>
        <dbReference type="Pfam" id="PF07002"/>
    </source>
</evidence>
<accession>A0ABQ7GSI3</accession>
<proteinExistence type="predicted"/>
<dbReference type="PANTHER" id="PTHR45751:SF11">
    <property type="entry name" value="COPINE FAMILY PROTEIN 2"/>
    <property type="match status" value="1"/>
</dbReference>
<comment type="caution">
    <text evidence="2">The sequence shown here is derived from an EMBL/GenBank/DDBJ whole genome shotgun (WGS) entry which is preliminary data.</text>
</comment>
<dbReference type="Pfam" id="PF07002">
    <property type="entry name" value="Copine"/>
    <property type="match status" value="1"/>
</dbReference>
<protein>
    <submittedName>
        <fullName evidence="2">Copine-domain-containing protein</fullName>
    </submittedName>
</protein>
<evidence type="ECO:0000313" key="3">
    <source>
        <dbReference type="Proteomes" id="UP000815325"/>
    </source>
</evidence>
<dbReference type="InterPro" id="IPR010734">
    <property type="entry name" value="Copine_C"/>
</dbReference>
<gene>
    <name evidence="2" type="ORF">DUNSADRAFT_4205</name>
</gene>
<dbReference type="Proteomes" id="UP000815325">
    <property type="component" value="Unassembled WGS sequence"/>
</dbReference>
<feature type="domain" description="Copine C-terminal" evidence="1">
    <location>
        <begin position="2"/>
        <end position="175"/>
    </location>
</feature>
<dbReference type="InterPro" id="IPR052079">
    <property type="entry name" value="E3_ligase/Copine_domain"/>
</dbReference>
<dbReference type="InterPro" id="IPR036465">
    <property type="entry name" value="vWFA_dom_sf"/>
</dbReference>
<evidence type="ECO:0000313" key="2">
    <source>
        <dbReference type="EMBL" id="KAF5837569.1"/>
    </source>
</evidence>
<dbReference type="EMBL" id="MU069611">
    <property type="protein sequence ID" value="KAF5837569.1"/>
    <property type="molecule type" value="Genomic_DNA"/>
</dbReference>
<dbReference type="PANTHER" id="PTHR45751">
    <property type="entry name" value="COPINE FAMILY PROTEIN 1"/>
    <property type="match status" value="1"/>
</dbReference>
<dbReference type="SUPFAM" id="SSF53300">
    <property type="entry name" value="vWA-like"/>
    <property type="match status" value="1"/>
</dbReference>
<organism evidence="2 3">
    <name type="scientific">Dunaliella salina</name>
    <name type="common">Green alga</name>
    <name type="synonym">Protococcus salinus</name>
    <dbReference type="NCBI Taxonomy" id="3046"/>
    <lineage>
        <taxon>Eukaryota</taxon>
        <taxon>Viridiplantae</taxon>
        <taxon>Chlorophyta</taxon>
        <taxon>core chlorophytes</taxon>
        <taxon>Chlorophyceae</taxon>
        <taxon>CS clade</taxon>
        <taxon>Chlamydomonadales</taxon>
        <taxon>Dunaliellaceae</taxon>
        <taxon>Dunaliella</taxon>
    </lineage>
</organism>
<sequence length="252" mass="27953">MTQDRSVFSFLPGDQSLHRMGAVLTRYKEITPTVKLAGPTSFAPAIYQAMRIVAAQGNQYHILLIVADGQVTRPVDMKKGQLSIQEKDTMDAITHASNLPLSIIMVGVGDGPWEVMQDFDDALPARRFDNFQFVNFTEILKRRWSDYSQMEAQFALRALMEVPEQYKYIQKLGLMGNSGDVNVRRLISQIRRPLDPPAPPKLTAAQMSGRFDPASIPSFPPQPASGAYPSVGSPSQAPPGAWILQILLLVLR</sequence>